<dbReference type="Proteomes" id="UP000663846">
    <property type="component" value="Unassembled WGS sequence"/>
</dbReference>
<feature type="region of interest" description="Disordered" evidence="1">
    <location>
        <begin position="558"/>
        <end position="668"/>
    </location>
</feature>
<name>A0A8H2W893_9AGAM</name>
<dbReference type="AlphaFoldDB" id="A0A8H2W893"/>
<organism evidence="3 4">
    <name type="scientific">Rhizoctonia solani</name>
    <dbReference type="NCBI Taxonomy" id="456999"/>
    <lineage>
        <taxon>Eukaryota</taxon>
        <taxon>Fungi</taxon>
        <taxon>Dikarya</taxon>
        <taxon>Basidiomycota</taxon>
        <taxon>Agaricomycotina</taxon>
        <taxon>Agaricomycetes</taxon>
        <taxon>Cantharellales</taxon>
        <taxon>Ceratobasidiaceae</taxon>
        <taxon>Rhizoctonia</taxon>
    </lineage>
</organism>
<evidence type="ECO:0000313" key="4">
    <source>
        <dbReference type="Proteomes" id="UP000663846"/>
    </source>
</evidence>
<feature type="compositionally biased region" description="Polar residues" evidence="1">
    <location>
        <begin position="450"/>
        <end position="463"/>
    </location>
</feature>
<feature type="compositionally biased region" description="Polar residues" evidence="1">
    <location>
        <begin position="208"/>
        <end position="225"/>
    </location>
</feature>
<evidence type="ECO:0000256" key="1">
    <source>
        <dbReference type="SAM" id="MobiDB-lite"/>
    </source>
</evidence>
<feature type="region of interest" description="Disordered" evidence="1">
    <location>
        <begin position="450"/>
        <end position="522"/>
    </location>
</feature>
<feature type="region of interest" description="Disordered" evidence="1">
    <location>
        <begin position="1"/>
        <end position="22"/>
    </location>
</feature>
<keyword evidence="2" id="KW-0812">Transmembrane</keyword>
<feature type="compositionally biased region" description="Low complexity" evidence="1">
    <location>
        <begin position="464"/>
        <end position="477"/>
    </location>
</feature>
<feature type="region of interest" description="Disordered" evidence="1">
    <location>
        <begin position="383"/>
        <end position="410"/>
    </location>
</feature>
<sequence>MPTIPFLGVRDDHERRSGSQEAPTFRRWHAIYPRATGTDSTSRSLIIVGITCGTLAAVVLLGIIVYLVLRHRRESQSEIQHRRHRNSVPVSSRIRNGYTRTRGSSNSTATSGDRSQVTGEVPQGYFKSWSSRSKNAYLSLPLMGMTSSDNLAQNQVRMQSQLYDPESATGLPAPSKNKTRKSTRERLRLDTSILAPSPRLRDLPSPRNNASSPRHRSSSLMKSATTPPPLAKYFTRSPKPNAGGQPIRPRAELRVGDTPVDASPRPRGGTSGFAGLGSFVPPPPPSWASIWPTESGWTGPGGEPSIRDEDFGSDSEDDWDEKKAQMDSPEDNSDPEKVPLDHSDGEDEEDSKVQYALDKRTEAECMVGPFRLTPMALQGNVHPRGSMEDVSTPVSDGVTSQFPMSSPRTIPIDLRSPTLDLQDDFTHHTGSGQSLARAATGRLTLAFGSKSTLSDKAQRSNTKSSSRSGRTARSSPSKTHSRNASSAHLSVARSGTRVTRSSTIRTERSDWTDQPSTPVSTVSGHIMSALTGHVATPLLRSMDSLRRVGSEYFRQRGNEAGASEPPMPDAPVSGVAYHSDSSPRSVPVRKLPDVPPVPPIPQRYATEPRPLPTPGTSNLPLPTPPILRSASLKLGTSEKDDVPARPLSTGAALPTIRPLPILPAAQPA</sequence>
<evidence type="ECO:0000256" key="2">
    <source>
        <dbReference type="SAM" id="Phobius"/>
    </source>
</evidence>
<feature type="region of interest" description="Disordered" evidence="1">
    <location>
        <begin position="75"/>
        <end position="119"/>
    </location>
</feature>
<evidence type="ECO:0000313" key="3">
    <source>
        <dbReference type="EMBL" id="CAE6342590.1"/>
    </source>
</evidence>
<feature type="compositionally biased region" description="Polar residues" evidence="1">
    <location>
        <begin position="88"/>
        <end position="118"/>
    </location>
</feature>
<feature type="compositionally biased region" description="Polar residues" evidence="1">
    <location>
        <begin position="512"/>
        <end position="522"/>
    </location>
</feature>
<dbReference type="CDD" id="cd12087">
    <property type="entry name" value="TM_EGFR-like"/>
    <property type="match status" value="1"/>
</dbReference>
<feature type="compositionally biased region" description="Polar residues" evidence="1">
    <location>
        <begin position="392"/>
        <end position="408"/>
    </location>
</feature>
<dbReference type="EMBL" id="CAJMWS010000027">
    <property type="protein sequence ID" value="CAE6342590.1"/>
    <property type="molecule type" value="Genomic_DNA"/>
</dbReference>
<feature type="compositionally biased region" description="Basic and acidic residues" evidence="1">
    <location>
        <begin position="334"/>
        <end position="343"/>
    </location>
</feature>
<gene>
    <name evidence="3" type="ORF">RDB_LOCUS5045</name>
</gene>
<comment type="caution">
    <text evidence="3">The sequence shown here is derived from an EMBL/GenBank/DDBJ whole genome shotgun (WGS) entry which is preliminary data.</text>
</comment>
<keyword evidence="2" id="KW-0472">Membrane</keyword>
<feature type="compositionally biased region" description="Basic and acidic residues" evidence="1">
    <location>
        <begin position="9"/>
        <end position="18"/>
    </location>
</feature>
<reference evidence="3" key="1">
    <citation type="submission" date="2021-01" db="EMBL/GenBank/DDBJ databases">
        <authorList>
            <person name="Kaushik A."/>
        </authorList>
    </citation>
    <scope>NUCLEOTIDE SEQUENCE</scope>
    <source>
        <strain evidence="3">AG1-1C</strain>
    </source>
</reference>
<feature type="transmembrane region" description="Helical" evidence="2">
    <location>
        <begin position="45"/>
        <end position="69"/>
    </location>
</feature>
<accession>A0A8H2W893</accession>
<proteinExistence type="predicted"/>
<feature type="region of interest" description="Disordered" evidence="1">
    <location>
        <begin position="164"/>
        <end position="354"/>
    </location>
</feature>
<protein>
    <submittedName>
        <fullName evidence="3">Uncharacterized protein</fullName>
    </submittedName>
</protein>
<keyword evidence="2" id="KW-1133">Transmembrane helix</keyword>